<feature type="transmembrane region" description="Helical" evidence="6">
    <location>
        <begin position="21"/>
        <end position="42"/>
    </location>
</feature>
<keyword evidence="6" id="KW-0443">Lipid metabolism</keyword>
<evidence type="ECO:0000256" key="3">
    <source>
        <dbReference type="ARBA" id="ARBA00022692"/>
    </source>
</evidence>
<evidence type="ECO:0000256" key="5">
    <source>
        <dbReference type="ARBA" id="ARBA00023136"/>
    </source>
</evidence>
<comment type="function">
    <text evidence="6">Catalyzes the transfer of a lysyl group from L-lysyl-tRNA(Lys) to membrane-bound phosphatidylglycerol (PG), which produces lysylphosphatidylglycerol (LPG), a major component of the bacterial membrane with a positive net charge. LPG synthesis contributes to bacterial virulence as it is involved in the resistance mechanism against cationic antimicrobial peptides (CAMP) produces by the host's immune system (defensins, cathelicidins) and by the competing microorganisms.</text>
</comment>
<dbReference type="GO" id="GO:0006629">
    <property type="term" value="P:lipid metabolic process"/>
    <property type="evidence" value="ECO:0007669"/>
    <property type="project" value="UniProtKB-KW"/>
</dbReference>
<evidence type="ECO:0000256" key="6">
    <source>
        <dbReference type="RuleBase" id="RU363042"/>
    </source>
</evidence>
<feature type="transmembrane region" description="Helical" evidence="6">
    <location>
        <begin position="132"/>
        <end position="158"/>
    </location>
</feature>
<reference evidence="7 8" key="2">
    <citation type="journal article" date="2011" name="J. Bacteriol.">
        <title>Complete genome sequence of the anaerobic, halophilic alkalithermophile Natranaerobius thermophilus JW/NM-WN-LF.</title>
        <authorList>
            <person name="Zhao B."/>
            <person name="Mesbah N.M."/>
            <person name="Dalin E."/>
            <person name="Goodwin L."/>
            <person name="Nolan M."/>
            <person name="Pitluck S."/>
            <person name="Chertkov O."/>
            <person name="Brettin T.S."/>
            <person name="Han J."/>
            <person name="Larimer F.W."/>
            <person name="Land M.L."/>
            <person name="Hauser L."/>
            <person name="Kyrpides N."/>
            <person name="Wiegel J."/>
        </authorList>
    </citation>
    <scope>NUCLEOTIDE SEQUENCE [LARGE SCALE GENOMIC DNA]</scope>
    <source>
        <strain evidence="8">ATCC BAA-1301 / DSM 18059 / JW/NM-WN-LF</strain>
    </source>
</reference>
<feature type="transmembrane region" description="Helical" evidence="6">
    <location>
        <begin position="170"/>
        <end position="189"/>
    </location>
</feature>
<organism evidence="7 8">
    <name type="scientific">Natranaerobius thermophilus (strain ATCC BAA-1301 / DSM 18059 / JW/NM-WN-LF)</name>
    <dbReference type="NCBI Taxonomy" id="457570"/>
    <lineage>
        <taxon>Bacteria</taxon>
        <taxon>Bacillati</taxon>
        <taxon>Bacillota</taxon>
        <taxon>Clostridia</taxon>
        <taxon>Natranaerobiales</taxon>
        <taxon>Natranaerobiaceae</taxon>
        <taxon>Natranaerobius</taxon>
    </lineage>
</organism>
<dbReference type="eggNOG" id="COG0392">
    <property type="taxonomic scope" value="Bacteria"/>
</dbReference>
<feature type="transmembrane region" description="Helical" evidence="6">
    <location>
        <begin position="303"/>
        <end position="327"/>
    </location>
</feature>
<dbReference type="GO" id="GO:0005886">
    <property type="term" value="C:plasma membrane"/>
    <property type="evidence" value="ECO:0007669"/>
    <property type="project" value="UniProtKB-SubCell"/>
</dbReference>
<comment type="catalytic activity">
    <reaction evidence="6">
        <text>L-lysyl-tRNA(Lys) + a 1,2-diacyl-sn-glycero-3-phospho-(1'-sn-glycerol) = a 1,2-diacyl-sn-glycero-3-phospho-1'-(3'-O-L-lysyl)-sn-glycerol + tRNA(Lys)</text>
        <dbReference type="Rhea" id="RHEA:10668"/>
        <dbReference type="Rhea" id="RHEA-COMP:9696"/>
        <dbReference type="Rhea" id="RHEA-COMP:9697"/>
        <dbReference type="ChEBI" id="CHEBI:64716"/>
        <dbReference type="ChEBI" id="CHEBI:75792"/>
        <dbReference type="ChEBI" id="CHEBI:78442"/>
        <dbReference type="ChEBI" id="CHEBI:78529"/>
        <dbReference type="EC" id="2.3.2.3"/>
    </reaction>
</comment>
<dbReference type="GO" id="GO:0046677">
    <property type="term" value="P:response to antibiotic"/>
    <property type="evidence" value="ECO:0007669"/>
    <property type="project" value="UniProtKB-KW"/>
</dbReference>
<dbReference type="RefSeq" id="WP_012448682.1">
    <property type="nucleotide sequence ID" value="NC_010718.1"/>
</dbReference>
<keyword evidence="4 6" id="KW-1133">Transmembrane helix</keyword>
<dbReference type="AlphaFoldDB" id="B2A8E7"/>
<dbReference type="EC" id="2.3.2.3" evidence="6"/>
<dbReference type="Proteomes" id="UP000001683">
    <property type="component" value="Chromosome"/>
</dbReference>
<keyword evidence="2" id="KW-1003">Cell membrane</keyword>
<dbReference type="EMBL" id="CP001034">
    <property type="protein sequence ID" value="ACB85831.1"/>
    <property type="molecule type" value="Genomic_DNA"/>
</dbReference>
<dbReference type="KEGG" id="nth:Nther_2265"/>
<keyword evidence="6" id="KW-0046">Antibiotic resistance</keyword>
<dbReference type="GO" id="GO:0050071">
    <property type="term" value="F:phosphatidylglycerol lysyltransferase activity"/>
    <property type="evidence" value="ECO:0007669"/>
    <property type="project" value="UniProtKB-EC"/>
</dbReference>
<dbReference type="Pfam" id="PF03706">
    <property type="entry name" value="LPG_synthase_TM"/>
    <property type="match status" value="1"/>
</dbReference>
<feature type="transmembrane region" description="Helical" evidence="6">
    <location>
        <begin position="54"/>
        <end position="74"/>
    </location>
</feature>
<gene>
    <name evidence="6" type="primary">mprF</name>
    <name evidence="7" type="ordered locus">Nther_2265</name>
</gene>
<dbReference type="STRING" id="457570.Nther_2265"/>
<evidence type="ECO:0000313" key="7">
    <source>
        <dbReference type="EMBL" id="ACB85831.1"/>
    </source>
</evidence>
<dbReference type="InterPro" id="IPR022791">
    <property type="entry name" value="L-PG_synthase/AglD"/>
</dbReference>
<evidence type="ECO:0000256" key="1">
    <source>
        <dbReference type="ARBA" id="ARBA00004651"/>
    </source>
</evidence>
<keyword evidence="8" id="KW-1185">Reference proteome</keyword>
<evidence type="ECO:0000256" key="2">
    <source>
        <dbReference type="ARBA" id="ARBA00022475"/>
    </source>
</evidence>
<dbReference type="PANTHER" id="PTHR39087:SF2">
    <property type="entry name" value="UPF0104 MEMBRANE PROTEIN MJ1595"/>
    <property type="match status" value="1"/>
</dbReference>
<keyword evidence="6" id="KW-0808">Transferase</keyword>
<dbReference type="HOGENOM" id="CLU_048072_1_1_9"/>
<proteinExistence type="inferred from homology"/>
<evidence type="ECO:0000256" key="4">
    <source>
        <dbReference type="ARBA" id="ARBA00022989"/>
    </source>
</evidence>
<sequence>MSGIISKLKNSLWEDNIKKMVLKVGKVLFLIIVALVIIQHIPQLIGNLKIISPWTIASVLILQLITLVLVAYQWRLCSGVFEHREIGRIRDFWIINSYGTLLEGVTPAAKTGGEGLKAVMISRNLHYSKEEAILLVLCHKIISMGSFFVVMAAFYYGLFMAIPRFLLDKPVIVTLLSILALVLIILCLLPKIKQRISTDSWLNMVLEKSGFFIRLFWKHKLLVTSAFVIGLIIWFLLGVKSYLISLGMGVELSFLQVTNATFIGYLFGMIPVSPGGLGTYEGAMTVQLYRMGLSRGLGFSLSLLSRLTTFWFTLLVSFISVTIANLISSTIKK</sequence>
<comment type="similarity">
    <text evidence="6">Belongs to the LPG synthase family.</text>
</comment>
<dbReference type="InParanoid" id="B2A8E7"/>
<reference evidence="7 8" key="1">
    <citation type="submission" date="2008-04" db="EMBL/GenBank/DDBJ databases">
        <title>Complete sequence of chromosome of Natranaerobius thermophilus JW/NM-WN-LF.</title>
        <authorList>
            <consortium name="US DOE Joint Genome Institute"/>
            <person name="Copeland A."/>
            <person name="Lucas S."/>
            <person name="Lapidus A."/>
            <person name="Glavina del Rio T."/>
            <person name="Dalin E."/>
            <person name="Tice H."/>
            <person name="Bruce D."/>
            <person name="Goodwin L."/>
            <person name="Pitluck S."/>
            <person name="Chertkov O."/>
            <person name="Brettin T."/>
            <person name="Detter J.C."/>
            <person name="Han C."/>
            <person name="Kuske C.R."/>
            <person name="Schmutz J."/>
            <person name="Larimer F."/>
            <person name="Land M."/>
            <person name="Hauser L."/>
            <person name="Kyrpides N."/>
            <person name="Lykidis A."/>
            <person name="Mesbah N.M."/>
            <person name="Wiegel J."/>
        </authorList>
    </citation>
    <scope>NUCLEOTIDE SEQUENCE [LARGE SCALE GENOMIC DNA]</scope>
    <source>
        <strain evidence="8">ATCC BAA-1301 / DSM 18059 / JW/NM-WN-LF</strain>
    </source>
</reference>
<keyword evidence="3 6" id="KW-0812">Transmembrane</keyword>
<evidence type="ECO:0000313" key="8">
    <source>
        <dbReference type="Proteomes" id="UP000001683"/>
    </source>
</evidence>
<protein>
    <recommendedName>
        <fullName evidence="6">Phosphatidylglycerol lysyltransferase</fullName>
        <ecNumber evidence="6">2.3.2.3</ecNumber>
    </recommendedName>
    <alternativeName>
        <fullName evidence="6">Lysylphosphatidylglycerol synthase</fullName>
    </alternativeName>
</protein>
<dbReference type="OrthoDB" id="2111097at2"/>
<name>B2A8E7_NATTJ</name>
<dbReference type="NCBIfam" id="TIGR00374">
    <property type="entry name" value="flippase-like domain"/>
    <property type="match status" value="1"/>
</dbReference>
<accession>B2A8E7</accession>
<dbReference type="PANTHER" id="PTHR39087">
    <property type="entry name" value="UPF0104 MEMBRANE PROTEIN MJ1595"/>
    <property type="match status" value="1"/>
</dbReference>
<keyword evidence="5 6" id="KW-0472">Membrane</keyword>
<comment type="subcellular location">
    <subcellularLocation>
        <location evidence="1 6">Cell membrane</location>
        <topology evidence="1 6">Multi-pass membrane protein</topology>
    </subcellularLocation>
</comment>
<feature type="transmembrane region" description="Helical" evidence="6">
    <location>
        <begin position="221"/>
        <end position="242"/>
    </location>
</feature>